<protein>
    <submittedName>
        <fullName evidence="1">Uncharacterized protein</fullName>
    </submittedName>
</protein>
<accession>A0A6J4JI14</accession>
<proteinExistence type="predicted"/>
<gene>
    <name evidence="1" type="ORF">AVDCRST_MAG92-3500</name>
</gene>
<name>A0A6J4JI14_9CYAN</name>
<dbReference type="EMBL" id="CADCTM010000595">
    <property type="protein sequence ID" value="CAA9280686.1"/>
    <property type="molecule type" value="Genomic_DNA"/>
</dbReference>
<sequence>LDMAESARKCFQTLFASLSWVKIPLNPPDKGEL</sequence>
<reference evidence="1" key="1">
    <citation type="submission" date="2020-02" db="EMBL/GenBank/DDBJ databases">
        <authorList>
            <person name="Meier V. D."/>
        </authorList>
    </citation>
    <scope>NUCLEOTIDE SEQUENCE</scope>
    <source>
        <strain evidence="1">AVDCRST_MAG92</strain>
    </source>
</reference>
<feature type="non-terminal residue" evidence="1">
    <location>
        <position position="1"/>
    </location>
</feature>
<organism evidence="1">
    <name type="scientific">uncultured Coleofasciculus sp</name>
    <dbReference type="NCBI Taxonomy" id="1267456"/>
    <lineage>
        <taxon>Bacteria</taxon>
        <taxon>Bacillati</taxon>
        <taxon>Cyanobacteriota</taxon>
        <taxon>Cyanophyceae</taxon>
        <taxon>Coleofasciculales</taxon>
        <taxon>Coleofasciculaceae</taxon>
        <taxon>Coleofasciculus</taxon>
        <taxon>environmental samples</taxon>
    </lineage>
</organism>
<evidence type="ECO:0000313" key="1">
    <source>
        <dbReference type="EMBL" id="CAA9280686.1"/>
    </source>
</evidence>
<dbReference type="AlphaFoldDB" id="A0A6J4JI14"/>